<dbReference type="PANTHER" id="PTHR30627">
    <property type="entry name" value="PEPTIDOGLYCAN D,D-TRANSPEPTIDASE"/>
    <property type="match status" value="1"/>
</dbReference>
<feature type="domain" description="Penicillin-binding protein dimerisation" evidence="6">
    <location>
        <begin position="95"/>
        <end position="243"/>
    </location>
</feature>
<evidence type="ECO:0000256" key="3">
    <source>
        <dbReference type="SAM" id="MobiDB-lite"/>
    </source>
</evidence>
<dbReference type="InterPro" id="IPR005311">
    <property type="entry name" value="PBP_dimer"/>
</dbReference>
<reference evidence="8" key="1">
    <citation type="submission" date="2020-05" db="EMBL/GenBank/DDBJ databases">
        <authorList>
            <person name="Chiriac C."/>
            <person name="Salcher M."/>
            <person name="Ghai R."/>
            <person name="Kavagutti S V."/>
        </authorList>
    </citation>
    <scope>NUCLEOTIDE SEQUENCE</scope>
</reference>
<dbReference type="Gene3D" id="1.10.150.770">
    <property type="match status" value="1"/>
</dbReference>
<feature type="domain" description="Penicillin-binding protein transpeptidase" evidence="5">
    <location>
        <begin position="288"/>
        <end position="596"/>
    </location>
</feature>
<dbReference type="PANTHER" id="PTHR30627:SF1">
    <property type="entry name" value="PEPTIDOGLYCAN D,D-TRANSPEPTIDASE FTSI"/>
    <property type="match status" value="1"/>
</dbReference>
<keyword evidence="4" id="KW-1133">Transmembrane helix</keyword>
<dbReference type="SUPFAM" id="SSF56519">
    <property type="entry name" value="Penicillin binding protein dimerisation domain"/>
    <property type="match status" value="1"/>
</dbReference>
<evidence type="ECO:0000259" key="5">
    <source>
        <dbReference type="Pfam" id="PF00905"/>
    </source>
</evidence>
<dbReference type="EMBL" id="CAFBQP010000013">
    <property type="protein sequence ID" value="CAB5055807.1"/>
    <property type="molecule type" value="Genomic_DNA"/>
</dbReference>
<dbReference type="Gene3D" id="3.40.710.10">
    <property type="entry name" value="DD-peptidase/beta-lactamase superfamily"/>
    <property type="match status" value="1"/>
</dbReference>
<organism evidence="8">
    <name type="scientific">freshwater metagenome</name>
    <dbReference type="NCBI Taxonomy" id="449393"/>
    <lineage>
        <taxon>unclassified sequences</taxon>
        <taxon>metagenomes</taxon>
        <taxon>ecological metagenomes</taxon>
    </lineage>
</organism>
<comment type="subcellular location">
    <subcellularLocation>
        <location evidence="1">Membrane</location>
    </subcellularLocation>
</comment>
<dbReference type="GO" id="GO:0071555">
    <property type="term" value="P:cell wall organization"/>
    <property type="evidence" value="ECO:0007669"/>
    <property type="project" value="TreeGrafter"/>
</dbReference>
<dbReference type="SUPFAM" id="SSF56601">
    <property type="entry name" value="beta-lactamase/transpeptidase-like"/>
    <property type="match status" value="1"/>
</dbReference>
<dbReference type="GO" id="GO:0005886">
    <property type="term" value="C:plasma membrane"/>
    <property type="evidence" value="ECO:0007669"/>
    <property type="project" value="TreeGrafter"/>
</dbReference>
<proteinExistence type="predicted"/>
<evidence type="ECO:0000313" key="10">
    <source>
        <dbReference type="EMBL" id="CAB5055807.1"/>
    </source>
</evidence>
<dbReference type="GO" id="GO:0008658">
    <property type="term" value="F:penicillin binding"/>
    <property type="evidence" value="ECO:0007669"/>
    <property type="project" value="InterPro"/>
</dbReference>
<dbReference type="Pfam" id="PF00905">
    <property type="entry name" value="Transpeptidase"/>
    <property type="match status" value="1"/>
</dbReference>
<dbReference type="Pfam" id="PF03717">
    <property type="entry name" value="PBP_dimer"/>
    <property type="match status" value="1"/>
</dbReference>
<dbReference type="InterPro" id="IPR012338">
    <property type="entry name" value="Beta-lactam/transpept-like"/>
</dbReference>
<dbReference type="InterPro" id="IPR036138">
    <property type="entry name" value="PBP_dimer_sf"/>
</dbReference>
<evidence type="ECO:0000259" key="6">
    <source>
        <dbReference type="Pfam" id="PF03717"/>
    </source>
</evidence>
<dbReference type="InterPro" id="IPR050515">
    <property type="entry name" value="Beta-lactam/transpept"/>
</dbReference>
<evidence type="ECO:0000313" key="7">
    <source>
        <dbReference type="EMBL" id="CAB4691260.1"/>
    </source>
</evidence>
<accession>A0A6J6TXJ2</accession>
<dbReference type="AlphaFoldDB" id="A0A6J6TXJ2"/>
<name>A0A6J6TXJ2_9ZZZZ</name>
<evidence type="ECO:0000256" key="2">
    <source>
        <dbReference type="ARBA" id="ARBA00023136"/>
    </source>
</evidence>
<evidence type="ECO:0000256" key="1">
    <source>
        <dbReference type="ARBA" id="ARBA00004370"/>
    </source>
</evidence>
<keyword evidence="2 4" id="KW-0472">Membrane</keyword>
<feature type="compositionally biased region" description="Polar residues" evidence="3">
    <location>
        <begin position="1"/>
        <end position="20"/>
    </location>
</feature>
<sequence>MTMTEGTRQRPTLGDVTSGTGPSGGAPRLLRRRSEDRRDAHEFRVGALRKRMVFVLVAIALCFAGILVRVGMLQTTQAKAYQAYTVRQRAKNETLPAPRGQILDRSGRPLAMSVASKSIYADPRAIVDPGRTVVALARVLGFSAKRQKALLAQLSVPSTSFVYVAREVETETALVVENLKLPGIGSIDETRRYLPNAEVGRGVIGLADVDGHGSAGLEKQYDRLLTGVDGQLRQIKGTKGRSIPSSRKALIAAVPGNDVRLTIDLALQYQTEQALMAKVNELGARGASAIVMDSRTGEILAMASVRRDPETDVVRVGAGNYAAVDSYEPGSVAKVITIAAALNEKKVTAQTSFLVPFRKKYWDEWLHDAEVHPTQSLTVHEILAKSSNIGTIFVSETIGPDKQESYMRAFGLGEPTALDFPGEARGILRPNAKWRGTENVTVAYGQGVAATAIQLISAVNVIANGGVYVAPKLVASIVSPLGKQGDTMPSASRRVVSASVASQMNFLMRDVVCSGTAKGWAGIKGYTIAGKTGTGYKAQRNGTYFDEQGRRAYYASFVGFLPAEDPKITVLVSIDEPPPGAAHFGANTAAPVFNRIARAAIVNLGIQAPTNASGCPSRTSSNK</sequence>
<dbReference type="Gene3D" id="3.90.1310.10">
    <property type="entry name" value="Penicillin-binding protein 2a (Domain 2)"/>
    <property type="match status" value="1"/>
</dbReference>
<gene>
    <name evidence="7" type="ORF">UFOPK2602_00020</name>
    <name evidence="8" type="ORF">UFOPK2806_01055</name>
    <name evidence="9" type="ORF">UFOPK3417_00682</name>
    <name evidence="10" type="ORF">UFOPK4306_00475</name>
</gene>
<feature type="transmembrane region" description="Helical" evidence="4">
    <location>
        <begin position="53"/>
        <end position="72"/>
    </location>
</feature>
<dbReference type="EMBL" id="CAEZXX010000001">
    <property type="protein sequence ID" value="CAB4691260.1"/>
    <property type="molecule type" value="Genomic_DNA"/>
</dbReference>
<evidence type="ECO:0000313" key="8">
    <source>
        <dbReference type="EMBL" id="CAB4751745.1"/>
    </source>
</evidence>
<dbReference type="Gene3D" id="3.30.450.330">
    <property type="match status" value="1"/>
</dbReference>
<dbReference type="EMBL" id="CAEZYY010000011">
    <property type="protein sequence ID" value="CAB4751745.1"/>
    <property type="molecule type" value="Genomic_DNA"/>
</dbReference>
<evidence type="ECO:0000256" key="4">
    <source>
        <dbReference type="SAM" id="Phobius"/>
    </source>
</evidence>
<dbReference type="EMBL" id="CAFBLR010000048">
    <property type="protein sequence ID" value="CAB4869755.1"/>
    <property type="molecule type" value="Genomic_DNA"/>
</dbReference>
<evidence type="ECO:0000313" key="9">
    <source>
        <dbReference type="EMBL" id="CAB4869755.1"/>
    </source>
</evidence>
<feature type="region of interest" description="Disordered" evidence="3">
    <location>
        <begin position="1"/>
        <end position="36"/>
    </location>
</feature>
<protein>
    <submittedName>
        <fullName evidence="8">Unannotated protein</fullName>
    </submittedName>
</protein>
<keyword evidence="4" id="KW-0812">Transmembrane</keyword>
<dbReference type="InterPro" id="IPR001460">
    <property type="entry name" value="PCN-bd_Tpept"/>
</dbReference>